<feature type="region of interest" description="Disordered" evidence="1">
    <location>
        <begin position="506"/>
        <end position="549"/>
    </location>
</feature>
<evidence type="ECO:0000313" key="4">
    <source>
        <dbReference type="Proteomes" id="UP001054902"/>
    </source>
</evidence>
<feature type="compositionally biased region" description="Basic residues" evidence="1">
    <location>
        <begin position="69"/>
        <end position="89"/>
    </location>
</feature>
<dbReference type="InterPro" id="IPR046331">
    <property type="entry name" value="GPAM1-like"/>
</dbReference>
<dbReference type="InterPro" id="IPR022226">
    <property type="entry name" value="DUF3752"/>
</dbReference>
<reference evidence="3 4" key="1">
    <citation type="journal article" date="2021" name="Sci. Rep.">
        <title>The genome of the diatom Chaetoceros tenuissimus carries an ancient integrated fragment of an extant virus.</title>
        <authorList>
            <person name="Hongo Y."/>
            <person name="Kimura K."/>
            <person name="Takaki Y."/>
            <person name="Yoshida Y."/>
            <person name="Baba S."/>
            <person name="Kobayashi G."/>
            <person name="Nagasaki K."/>
            <person name="Hano T."/>
            <person name="Tomaru Y."/>
        </authorList>
    </citation>
    <scope>NUCLEOTIDE SEQUENCE [LARGE SCALE GENOMIC DNA]</scope>
    <source>
        <strain evidence="3 4">NIES-3715</strain>
    </source>
</reference>
<evidence type="ECO:0000313" key="3">
    <source>
        <dbReference type="EMBL" id="GFH54587.1"/>
    </source>
</evidence>
<dbReference type="Proteomes" id="UP001054902">
    <property type="component" value="Unassembled WGS sequence"/>
</dbReference>
<keyword evidence="4" id="KW-1185">Reference proteome</keyword>
<feature type="domain" description="DUF3752" evidence="2">
    <location>
        <begin position="495"/>
        <end position="570"/>
    </location>
</feature>
<feature type="compositionally biased region" description="Acidic residues" evidence="1">
    <location>
        <begin position="1"/>
        <end position="11"/>
    </location>
</feature>
<feature type="region of interest" description="Disordered" evidence="1">
    <location>
        <begin position="559"/>
        <end position="578"/>
    </location>
</feature>
<feature type="compositionally biased region" description="Basic residues" evidence="1">
    <location>
        <begin position="17"/>
        <end position="41"/>
    </location>
</feature>
<gene>
    <name evidence="3" type="ORF">CTEN210_11063</name>
</gene>
<feature type="compositionally biased region" description="Basic and acidic residues" evidence="1">
    <location>
        <begin position="42"/>
        <end position="55"/>
    </location>
</feature>
<accession>A0AAD3H8J6</accession>
<feature type="region of interest" description="Disordered" evidence="1">
    <location>
        <begin position="1"/>
        <end position="101"/>
    </location>
</feature>
<proteinExistence type="predicted"/>
<organism evidence="3 4">
    <name type="scientific">Chaetoceros tenuissimus</name>
    <dbReference type="NCBI Taxonomy" id="426638"/>
    <lineage>
        <taxon>Eukaryota</taxon>
        <taxon>Sar</taxon>
        <taxon>Stramenopiles</taxon>
        <taxon>Ochrophyta</taxon>
        <taxon>Bacillariophyta</taxon>
        <taxon>Coscinodiscophyceae</taxon>
        <taxon>Chaetocerotophycidae</taxon>
        <taxon>Chaetocerotales</taxon>
        <taxon>Chaetocerotaceae</taxon>
        <taxon>Chaetoceros</taxon>
    </lineage>
</organism>
<feature type="compositionally biased region" description="Basic and acidic residues" evidence="1">
    <location>
        <begin position="90"/>
        <end position="101"/>
    </location>
</feature>
<name>A0AAD3H8J6_9STRA</name>
<sequence>MTSDYTDESSSDSDRDRHHRKHHKKKKHRRKHHKKHRKSSRHDRDKESSSKKYYSDDDSSSYSSADYRRSKRRKKSHKRSKNEKRHSSTKRYEKDESTKQENKFDNLLPQLHALLSQHPDLATELPYYLIRVASGSSINLSQVPVSVGLGLRNIFQTLGCTCTDDEWKFDDGGNMKRMTDENALFLIKLTRHLMDDKGFTIDAIQKFENDAISPAPPPIQKVEAVQERKDEDVTSEISLLTSMLLEKFQKEGNDKKSSFAKELYDILTMISEQEIINLDGLPDESLKMAMEKLFLIIGLSREEMDGDSDAEDDDTSGQEKEISYGYVLPDESIADFERIKTKLDAAITSCKATHQSFIQNQTKKRIMGPAIPTHTETSMQVSAFDLDEDDSDDDIGPSPFGTEVGKHRRSKISSEQVKLMAAEREANMKHVTTGVDPNSTHNTGGREEWMMQAGEHDFLKGILSKGIKSRTFKNEKGGNKDLSAPEVPLDPKVQQEVDNIIKMHEEARGPSLMDQHRQQKAEEKETKRKGDGQDWTWNRESDLDKGRRVDKSHLRMVLGGASSDLKSKFQGSYSKSFT</sequence>
<dbReference type="PANTHER" id="PTHR46370:SF1">
    <property type="entry name" value="GPALPP MOTIFS-CONTAINING PROTEIN 1"/>
    <property type="match status" value="1"/>
</dbReference>
<protein>
    <recommendedName>
        <fullName evidence="2">DUF3752 domain-containing protein</fullName>
    </recommendedName>
</protein>
<dbReference type="AlphaFoldDB" id="A0AAD3H8J6"/>
<dbReference type="Pfam" id="PF12572">
    <property type="entry name" value="DUF3752"/>
    <property type="match status" value="1"/>
</dbReference>
<dbReference type="EMBL" id="BLLK01000047">
    <property type="protein sequence ID" value="GFH54587.1"/>
    <property type="molecule type" value="Genomic_DNA"/>
</dbReference>
<comment type="caution">
    <text evidence="3">The sequence shown here is derived from an EMBL/GenBank/DDBJ whole genome shotgun (WGS) entry which is preliminary data.</text>
</comment>
<evidence type="ECO:0000259" key="2">
    <source>
        <dbReference type="Pfam" id="PF12572"/>
    </source>
</evidence>
<evidence type="ECO:0000256" key="1">
    <source>
        <dbReference type="SAM" id="MobiDB-lite"/>
    </source>
</evidence>
<feature type="compositionally biased region" description="Polar residues" evidence="1">
    <location>
        <begin position="569"/>
        <end position="578"/>
    </location>
</feature>
<dbReference type="PANTHER" id="PTHR46370">
    <property type="entry name" value="GPALPP MOTIFS-CONTAINING PROTEIN 1"/>
    <property type="match status" value="1"/>
</dbReference>